<dbReference type="AlphaFoldDB" id="A0A498HLG1"/>
<name>A0A498HLG1_MALDO</name>
<reference evidence="1 2" key="1">
    <citation type="submission" date="2018-10" db="EMBL/GenBank/DDBJ databases">
        <title>A high-quality apple genome assembly.</title>
        <authorList>
            <person name="Hu J."/>
        </authorList>
    </citation>
    <scope>NUCLEOTIDE SEQUENCE [LARGE SCALE GENOMIC DNA]</scope>
    <source>
        <strain evidence="2">cv. HFTH1</strain>
        <tissue evidence="1">Young leaf</tissue>
    </source>
</reference>
<sequence>MGFYLLGWNCIGRMEMGFGHTITHREESPADYGEMRADKMERVRAANFDSGRDGCASGGWGRTEGLAYWREMGRGRHGCVQFVGLADREGVTEGGMGDFEGLTDCKEMGARGGLVHRQSIVFSGRKVQSCCILRLTPLCLCLCDSGFCSAIFSSQRNLIASSFSISKLLAAIKSAPTTGGVNNPNHYRHGTIALCTLRMEDPPENSIEDIELKT</sequence>
<evidence type="ECO:0000313" key="1">
    <source>
        <dbReference type="EMBL" id="RXH69773.1"/>
    </source>
</evidence>
<protein>
    <submittedName>
        <fullName evidence="1">Uncharacterized protein</fullName>
    </submittedName>
</protein>
<keyword evidence="2" id="KW-1185">Reference proteome</keyword>
<dbReference type="EMBL" id="RDQH01000342">
    <property type="protein sequence ID" value="RXH69773.1"/>
    <property type="molecule type" value="Genomic_DNA"/>
</dbReference>
<accession>A0A498HLG1</accession>
<gene>
    <name evidence="1" type="ORF">DVH24_007029</name>
</gene>
<organism evidence="1 2">
    <name type="scientific">Malus domestica</name>
    <name type="common">Apple</name>
    <name type="synonym">Pyrus malus</name>
    <dbReference type="NCBI Taxonomy" id="3750"/>
    <lineage>
        <taxon>Eukaryota</taxon>
        <taxon>Viridiplantae</taxon>
        <taxon>Streptophyta</taxon>
        <taxon>Embryophyta</taxon>
        <taxon>Tracheophyta</taxon>
        <taxon>Spermatophyta</taxon>
        <taxon>Magnoliopsida</taxon>
        <taxon>eudicotyledons</taxon>
        <taxon>Gunneridae</taxon>
        <taxon>Pentapetalae</taxon>
        <taxon>rosids</taxon>
        <taxon>fabids</taxon>
        <taxon>Rosales</taxon>
        <taxon>Rosaceae</taxon>
        <taxon>Amygdaloideae</taxon>
        <taxon>Maleae</taxon>
        <taxon>Malus</taxon>
    </lineage>
</organism>
<comment type="caution">
    <text evidence="1">The sequence shown here is derived from an EMBL/GenBank/DDBJ whole genome shotgun (WGS) entry which is preliminary data.</text>
</comment>
<dbReference type="Proteomes" id="UP000290289">
    <property type="component" value="Chromosome 16"/>
</dbReference>
<proteinExistence type="predicted"/>
<evidence type="ECO:0000313" key="2">
    <source>
        <dbReference type="Proteomes" id="UP000290289"/>
    </source>
</evidence>